<dbReference type="EMBL" id="NHTK01005792">
    <property type="protein sequence ID" value="PPQ73855.1"/>
    <property type="molecule type" value="Genomic_DNA"/>
</dbReference>
<protein>
    <recommendedName>
        <fullName evidence="3">F-box domain-containing protein</fullName>
    </recommendedName>
</protein>
<organism evidence="1 2">
    <name type="scientific">Panaeolus cyanescens</name>
    <dbReference type="NCBI Taxonomy" id="181874"/>
    <lineage>
        <taxon>Eukaryota</taxon>
        <taxon>Fungi</taxon>
        <taxon>Dikarya</taxon>
        <taxon>Basidiomycota</taxon>
        <taxon>Agaricomycotina</taxon>
        <taxon>Agaricomycetes</taxon>
        <taxon>Agaricomycetidae</taxon>
        <taxon>Agaricales</taxon>
        <taxon>Agaricineae</taxon>
        <taxon>Galeropsidaceae</taxon>
        <taxon>Panaeolus</taxon>
    </lineage>
</organism>
<accession>A0A409W5V2</accession>
<gene>
    <name evidence="1" type="ORF">CVT24_012245</name>
</gene>
<sequence length="572" mass="63956">MAQCGLWYPAAISIITDIQDSSGQWDFSETYLGALVVVSVPVIDSNNEWSLNPICAKLQFLNGIISPSDLERLTWFASRIRSLTFSKRNPNMFAEGAAYTSLVHALQGKPLFPNLRHLFVVINANESSSLLQLLYSPRLTDLYLIDLREKSLTGPDALYYLQSQSTYQPRLATLILKLPCPSDLLNIAITAFPHLSVLQLKLNDDTTLDFGAHLVNLAKLPVLYQLDLEFQRTLDFSAVEKGSTVCFEKLQHLSVGCVFNDVVLLLSHMTCPKLYSFAHAFILGSNRGRFLPTLEWPTLFDTLRLTAPGLKELYSAPSRAKEAYSEHYDEFVKYYPGVSFSDIAHSLLQFNLVALGFEFPMFHSFTLDDLKSIATSWPRIKFLHVHGAKGPFDDLSASFDVSALEVVALEMPHLRDLSIDLDFSAMRAIKAIPKSYTHPLSRLSMKLTHWKDTVENCAGVVGYVHALFPRLVLLEEFEFKGARVGYPNPRTILGSGGTVRYPVAATMDAFLRVLQGVRFFERVRQGGVRDAASGVDDMEGSDESGYREDCGYPVRLVPVRLDGGCRIVRAVF</sequence>
<name>A0A409W5V2_9AGAR</name>
<dbReference type="AlphaFoldDB" id="A0A409W5V2"/>
<evidence type="ECO:0000313" key="2">
    <source>
        <dbReference type="Proteomes" id="UP000284842"/>
    </source>
</evidence>
<comment type="caution">
    <text evidence="1">The sequence shown here is derived from an EMBL/GenBank/DDBJ whole genome shotgun (WGS) entry which is preliminary data.</text>
</comment>
<keyword evidence="2" id="KW-1185">Reference proteome</keyword>
<dbReference type="Proteomes" id="UP000284842">
    <property type="component" value="Unassembled WGS sequence"/>
</dbReference>
<evidence type="ECO:0000313" key="1">
    <source>
        <dbReference type="EMBL" id="PPQ73855.1"/>
    </source>
</evidence>
<dbReference type="InParanoid" id="A0A409W5V2"/>
<evidence type="ECO:0008006" key="3">
    <source>
        <dbReference type="Google" id="ProtNLM"/>
    </source>
</evidence>
<proteinExistence type="predicted"/>
<reference evidence="1 2" key="1">
    <citation type="journal article" date="2018" name="Evol. Lett.">
        <title>Horizontal gene cluster transfer increased hallucinogenic mushroom diversity.</title>
        <authorList>
            <person name="Reynolds H.T."/>
            <person name="Vijayakumar V."/>
            <person name="Gluck-Thaler E."/>
            <person name="Korotkin H.B."/>
            <person name="Matheny P.B."/>
            <person name="Slot J.C."/>
        </authorList>
    </citation>
    <scope>NUCLEOTIDE SEQUENCE [LARGE SCALE GENOMIC DNA]</scope>
    <source>
        <strain evidence="1 2">2629</strain>
    </source>
</reference>